<evidence type="ECO:0000256" key="2">
    <source>
        <dbReference type="ARBA" id="ARBA00022598"/>
    </source>
</evidence>
<evidence type="ECO:0000313" key="5">
    <source>
        <dbReference type="EMBL" id="GGC88058.1"/>
    </source>
</evidence>
<reference evidence="5" key="2">
    <citation type="submission" date="2020-09" db="EMBL/GenBank/DDBJ databases">
        <authorList>
            <person name="Sun Q."/>
            <person name="Zhou Y."/>
        </authorList>
    </citation>
    <scope>NUCLEOTIDE SEQUENCE</scope>
    <source>
        <strain evidence="5">CGMCC 1.12919</strain>
    </source>
</reference>
<dbReference type="Pfam" id="PF13193">
    <property type="entry name" value="AMP-binding_C"/>
    <property type="match status" value="1"/>
</dbReference>
<dbReference type="RefSeq" id="WP_188612123.1">
    <property type="nucleotide sequence ID" value="NZ_BMGG01000010.1"/>
</dbReference>
<accession>A0A916UU55</accession>
<dbReference type="Gene3D" id="3.40.50.12780">
    <property type="entry name" value="N-terminal domain of ligase-like"/>
    <property type="match status" value="1"/>
</dbReference>
<comment type="caution">
    <text evidence="5">The sequence shown here is derived from an EMBL/GenBank/DDBJ whole genome shotgun (WGS) entry which is preliminary data.</text>
</comment>
<dbReference type="PANTHER" id="PTHR43201:SF5">
    <property type="entry name" value="MEDIUM-CHAIN ACYL-COA LIGASE ACSF2, MITOCHONDRIAL"/>
    <property type="match status" value="1"/>
</dbReference>
<reference evidence="5" key="1">
    <citation type="journal article" date="2014" name="Int. J. Syst. Evol. Microbiol.">
        <title>Complete genome sequence of Corynebacterium casei LMG S-19264T (=DSM 44701T), isolated from a smear-ripened cheese.</title>
        <authorList>
            <consortium name="US DOE Joint Genome Institute (JGI-PGF)"/>
            <person name="Walter F."/>
            <person name="Albersmeier A."/>
            <person name="Kalinowski J."/>
            <person name="Ruckert C."/>
        </authorList>
    </citation>
    <scope>NUCLEOTIDE SEQUENCE</scope>
    <source>
        <strain evidence="5">CGMCC 1.12919</strain>
    </source>
</reference>
<keyword evidence="6" id="KW-1185">Reference proteome</keyword>
<dbReference type="Gene3D" id="3.30.300.30">
    <property type="match status" value="1"/>
</dbReference>
<evidence type="ECO:0000259" key="4">
    <source>
        <dbReference type="Pfam" id="PF13193"/>
    </source>
</evidence>
<dbReference type="PROSITE" id="PS00455">
    <property type="entry name" value="AMP_BINDING"/>
    <property type="match status" value="1"/>
</dbReference>
<dbReference type="InterPro" id="IPR020845">
    <property type="entry name" value="AMP-binding_CS"/>
</dbReference>
<organism evidence="5 6">
    <name type="scientific">Chelatococcus reniformis</name>
    <dbReference type="NCBI Taxonomy" id="1494448"/>
    <lineage>
        <taxon>Bacteria</taxon>
        <taxon>Pseudomonadati</taxon>
        <taxon>Pseudomonadota</taxon>
        <taxon>Alphaproteobacteria</taxon>
        <taxon>Hyphomicrobiales</taxon>
        <taxon>Chelatococcaceae</taxon>
        <taxon>Chelatococcus</taxon>
    </lineage>
</organism>
<dbReference type="PANTHER" id="PTHR43201">
    <property type="entry name" value="ACYL-COA SYNTHETASE"/>
    <property type="match status" value="1"/>
</dbReference>
<dbReference type="SUPFAM" id="SSF56801">
    <property type="entry name" value="Acetyl-CoA synthetase-like"/>
    <property type="match status" value="1"/>
</dbReference>
<protein>
    <submittedName>
        <fullName evidence="5">ATP-dependent acyl-CoA ligase</fullName>
    </submittedName>
</protein>
<feature type="domain" description="AMP-dependent synthetase/ligase" evidence="3">
    <location>
        <begin position="25"/>
        <end position="386"/>
    </location>
</feature>
<gene>
    <name evidence="5" type="ORF">GCM10010994_52520</name>
</gene>
<evidence type="ECO:0000313" key="6">
    <source>
        <dbReference type="Proteomes" id="UP000637002"/>
    </source>
</evidence>
<dbReference type="GO" id="GO:0006631">
    <property type="term" value="P:fatty acid metabolic process"/>
    <property type="evidence" value="ECO:0007669"/>
    <property type="project" value="TreeGrafter"/>
</dbReference>
<dbReference type="Pfam" id="PF00501">
    <property type="entry name" value="AMP-binding"/>
    <property type="match status" value="1"/>
</dbReference>
<comment type="similarity">
    <text evidence="1">Belongs to the ATP-dependent AMP-binding enzyme family.</text>
</comment>
<dbReference type="Proteomes" id="UP000637002">
    <property type="component" value="Unassembled WGS sequence"/>
</dbReference>
<dbReference type="InterPro" id="IPR045851">
    <property type="entry name" value="AMP-bd_C_sf"/>
</dbReference>
<dbReference type="InterPro" id="IPR042099">
    <property type="entry name" value="ANL_N_sf"/>
</dbReference>
<evidence type="ECO:0000259" key="3">
    <source>
        <dbReference type="Pfam" id="PF00501"/>
    </source>
</evidence>
<evidence type="ECO:0000256" key="1">
    <source>
        <dbReference type="ARBA" id="ARBA00006432"/>
    </source>
</evidence>
<dbReference type="InterPro" id="IPR025110">
    <property type="entry name" value="AMP-bd_C"/>
</dbReference>
<dbReference type="AlphaFoldDB" id="A0A916UU55"/>
<proteinExistence type="inferred from homology"/>
<feature type="domain" description="AMP-binding enzyme C-terminal" evidence="4">
    <location>
        <begin position="438"/>
        <end position="508"/>
    </location>
</feature>
<sequence length="531" mass="57751">MTAPSARLPTGFHLFTGRDVPWLVDERARTRPDNVFLVWEPFDGPSRSWTFAEFARETAAYAAGLAAWGICKGDFVAIHLDNCPEFLFAWYGCSRLGAVAVTTNTRSTRDELGYFLEHSGAIAAITQPRYLDLVRTSAPQIERVACIGDDAGEAVAAPPGAGAVAFETLRGDPEAAPRRAPEPLLANSVQYTSGTTSRPKGVVWTHANALWSGRTTTAHAGLTEQDVHLVHLPLFHTAALGYSMLGTLWSGGTAVLMPRFSASRFWDVAVRHRCTWTFALGFHLRALGSLPAPENHCFAFWLAGGDLSLVRERWGIKTIGWYGMTETIAQTITYSRTLVGREFSMGLPAAEYENAIRRSDGSEVAFGETGHLWVRGIAGISLFQAYLHNPEATAAAFDPQGWFSTGDLVTPQDDGFVFFASRDKDMLKVGGENVAAIEIESVIAQVPGVIEVAVVGRPDPVYDEVPVACIVAAEPGAALECEIMDACRLKLSKFKQPRQVMFLAELPKGLLDKVLKRELRAHVLTLDAVTG</sequence>
<dbReference type="GO" id="GO:0031956">
    <property type="term" value="F:medium-chain fatty acid-CoA ligase activity"/>
    <property type="evidence" value="ECO:0007669"/>
    <property type="project" value="TreeGrafter"/>
</dbReference>
<dbReference type="EMBL" id="BMGG01000010">
    <property type="protein sequence ID" value="GGC88058.1"/>
    <property type="molecule type" value="Genomic_DNA"/>
</dbReference>
<keyword evidence="2 5" id="KW-0436">Ligase</keyword>
<name>A0A916UU55_9HYPH</name>
<dbReference type="InterPro" id="IPR000873">
    <property type="entry name" value="AMP-dep_synth/lig_dom"/>
</dbReference>